<keyword evidence="3 5" id="KW-1133">Transmembrane helix</keyword>
<feature type="transmembrane region" description="Helical" evidence="5">
    <location>
        <begin position="147"/>
        <end position="169"/>
    </location>
</feature>
<name>A0A1I7GF44_9BACL</name>
<evidence type="ECO:0000313" key="7">
    <source>
        <dbReference type="Proteomes" id="UP000183508"/>
    </source>
</evidence>
<accession>A0A1I7GF44</accession>
<evidence type="ECO:0000256" key="5">
    <source>
        <dbReference type="SAM" id="Phobius"/>
    </source>
</evidence>
<dbReference type="AlphaFoldDB" id="A0A1I7GF44"/>
<feature type="transmembrane region" description="Helical" evidence="5">
    <location>
        <begin position="116"/>
        <end position="141"/>
    </location>
</feature>
<proteinExistence type="predicted"/>
<feature type="transmembrane region" description="Helical" evidence="5">
    <location>
        <begin position="265"/>
        <end position="290"/>
    </location>
</feature>
<feature type="transmembrane region" description="Helical" evidence="5">
    <location>
        <begin position="181"/>
        <end position="204"/>
    </location>
</feature>
<evidence type="ECO:0000256" key="2">
    <source>
        <dbReference type="ARBA" id="ARBA00022692"/>
    </source>
</evidence>
<dbReference type="PANTHER" id="PTHR47704">
    <property type="entry name" value="POTASSIUM TRANSPORTER KIMA"/>
    <property type="match status" value="1"/>
</dbReference>
<keyword evidence="2 5" id="KW-0812">Transmembrane</keyword>
<evidence type="ECO:0000313" key="6">
    <source>
        <dbReference type="EMBL" id="SFU47082.1"/>
    </source>
</evidence>
<dbReference type="Proteomes" id="UP000183508">
    <property type="component" value="Unassembled WGS sequence"/>
</dbReference>
<evidence type="ECO:0000256" key="1">
    <source>
        <dbReference type="ARBA" id="ARBA00004141"/>
    </source>
</evidence>
<comment type="subcellular location">
    <subcellularLocation>
        <location evidence="1">Membrane</location>
        <topology evidence="1">Multi-pass membrane protein</topology>
    </subcellularLocation>
</comment>
<feature type="transmembrane region" description="Helical" evidence="5">
    <location>
        <begin position="362"/>
        <end position="383"/>
    </location>
</feature>
<dbReference type="GO" id="GO:0022857">
    <property type="term" value="F:transmembrane transporter activity"/>
    <property type="evidence" value="ECO:0007669"/>
    <property type="project" value="InterPro"/>
</dbReference>
<evidence type="ECO:0000256" key="3">
    <source>
        <dbReference type="ARBA" id="ARBA00022989"/>
    </source>
</evidence>
<dbReference type="PANTHER" id="PTHR47704:SF1">
    <property type="entry name" value="POTASSIUM TRANSPORTER KIMA"/>
    <property type="match status" value="1"/>
</dbReference>
<evidence type="ECO:0000256" key="4">
    <source>
        <dbReference type="ARBA" id="ARBA00023136"/>
    </source>
</evidence>
<gene>
    <name evidence="6" type="ORF">SAMN05421543_102173</name>
</gene>
<dbReference type="InterPro" id="IPR053153">
    <property type="entry name" value="APC_K+_Transporter"/>
</dbReference>
<dbReference type="EMBL" id="FPBV01000002">
    <property type="protein sequence ID" value="SFU47082.1"/>
    <property type="molecule type" value="Genomic_DNA"/>
</dbReference>
<dbReference type="GO" id="GO:0016020">
    <property type="term" value="C:membrane"/>
    <property type="evidence" value="ECO:0007669"/>
    <property type="project" value="UniProtKB-SubCell"/>
</dbReference>
<sequence>MDTLLTLKRWLVGRPLKTREQAHVKIGVLKGMALMTPDALSSVAYATDQMELILAVLIGAGMAEQRITDVLGFSMLGTALIVCLAFLLYLAYRNIIAHYPMGGGAYSIGLNDLGRVWGLSAAATLIVGYTLTVAVSVAAGVDAVAPVIPFVGAHKLLFNVLLTLVIMFVNLRGTGESAAVFVPFTYLFIGCILLLGVGAGIQALRHPEEIHLPTAAGMHAVQGMSLFLFLKMFANGCSALTGVEAVSNSVPVFKDPSVKRAQRTLLALIVTLSGLFFIVSTVATVHGLRYDPDVPLIHQEALEVFGDHGIGYAITVLISLATMCILVIAANTAFTGCPALWSTMARDGYMPRWMLHKGDRLVYSNGIVFLTFISLLLTIGFEANVSRLIPLYGVSVFYTFTISQLGMLARLLRERERGWKTRLVLTAFGVLMSGLACATFLVTRFLDGAWLVLVCVPLMVVMFIKMAGHYKQIREDLRYDFSQPFCASDTGITIVPIASVNKASVNALRYAVTNFKNVIAVHVVTGDTEEEMEHKTKKIEEEWERLNSGVRLIVIHSQYRAVAKRLQRFVEFELQKYSPENITIVLPQFITRRWWHKLLHNKTGGVLLAWLILNKSVKVVTVPFRLSK</sequence>
<feature type="transmembrane region" description="Helical" evidence="5">
    <location>
        <begin position="423"/>
        <end position="442"/>
    </location>
</feature>
<organism evidence="6 7">
    <name type="scientific">Alicyclobacillus macrosporangiidus</name>
    <dbReference type="NCBI Taxonomy" id="392015"/>
    <lineage>
        <taxon>Bacteria</taxon>
        <taxon>Bacillati</taxon>
        <taxon>Bacillota</taxon>
        <taxon>Bacilli</taxon>
        <taxon>Bacillales</taxon>
        <taxon>Alicyclobacillaceae</taxon>
        <taxon>Alicyclobacillus</taxon>
    </lineage>
</organism>
<protein>
    <submittedName>
        <fullName evidence="6">Amino acid transporter</fullName>
    </submittedName>
</protein>
<keyword evidence="4 5" id="KW-0472">Membrane</keyword>
<dbReference type="InterPro" id="IPR002293">
    <property type="entry name" value="AA/rel_permease1"/>
</dbReference>
<dbReference type="eggNOG" id="COG0531">
    <property type="taxonomic scope" value="Bacteria"/>
</dbReference>
<dbReference type="Pfam" id="PF13520">
    <property type="entry name" value="AA_permease_2"/>
    <property type="match status" value="1"/>
</dbReference>
<feature type="transmembrane region" description="Helical" evidence="5">
    <location>
        <begin position="389"/>
        <end position="411"/>
    </location>
</feature>
<dbReference type="Gene3D" id="1.20.1740.10">
    <property type="entry name" value="Amino acid/polyamine transporter I"/>
    <property type="match status" value="1"/>
</dbReference>
<feature type="transmembrane region" description="Helical" evidence="5">
    <location>
        <begin position="310"/>
        <end position="341"/>
    </location>
</feature>
<reference evidence="7" key="1">
    <citation type="submission" date="2016-10" db="EMBL/GenBank/DDBJ databases">
        <authorList>
            <person name="Varghese N."/>
        </authorList>
    </citation>
    <scope>NUCLEOTIDE SEQUENCE [LARGE SCALE GENOMIC DNA]</scope>
    <source>
        <strain evidence="7">DSM 17980</strain>
    </source>
</reference>
<keyword evidence="7" id="KW-1185">Reference proteome</keyword>
<dbReference type="STRING" id="392015.SAMN05421543_102173"/>
<feature type="transmembrane region" description="Helical" evidence="5">
    <location>
        <begin position="448"/>
        <end position="468"/>
    </location>
</feature>
<feature type="transmembrane region" description="Helical" evidence="5">
    <location>
        <begin position="70"/>
        <end position="92"/>
    </location>
</feature>